<organism evidence="3 4">
    <name type="scientific">Chroogloeocystis siderophila 5.2 s.c.1</name>
    <dbReference type="NCBI Taxonomy" id="247279"/>
    <lineage>
        <taxon>Bacteria</taxon>
        <taxon>Bacillati</taxon>
        <taxon>Cyanobacteriota</taxon>
        <taxon>Cyanophyceae</taxon>
        <taxon>Oscillatoriophycideae</taxon>
        <taxon>Chroococcales</taxon>
        <taxon>Chroococcaceae</taxon>
        <taxon>Chroogloeocystis</taxon>
    </lineage>
</organism>
<feature type="domain" description="FecR protein" evidence="2">
    <location>
        <begin position="49"/>
        <end position="124"/>
    </location>
</feature>
<dbReference type="Proteomes" id="UP000185984">
    <property type="component" value="Unassembled WGS sequence"/>
</dbReference>
<reference evidence="3 4" key="1">
    <citation type="submission" date="2016-11" db="EMBL/GenBank/DDBJ databases">
        <title>Draft Genome Sequences of Nine Cyanobacterial Strains from Diverse Habitats.</title>
        <authorList>
            <person name="Zhu T."/>
            <person name="Hou S."/>
            <person name="Lu X."/>
            <person name="Hess W.R."/>
        </authorList>
    </citation>
    <scope>NUCLEOTIDE SEQUENCE [LARGE SCALE GENOMIC DNA]</scope>
    <source>
        <strain evidence="3 4">5.2 s.c.1</strain>
    </source>
</reference>
<evidence type="ECO:0000259" key="2">
    <source>
        <dbReference type="Pfam" id="PF04773"/>
    </source>
</evidence>
<accession>A0A1U7HH78</accession>
<sequence length="488" mass="53252">MTLPIAKKANAETALTRAVVQNIRNLVRLLPQNRTPRPARLSDAMQPGDALSTGRSSLAELRFNDGSLARIGEQAIFRFIAQTRRFRLSNGTVLLLIPPGRGVTDIRTPNAAAAIRGSALFVRYIPETDTTIVGALTDSNIEVFNQSASQSEVLEAGQMAVVVNDTIEQLYEFDLNTFYQTSDLVQQLNLNRPNPNPSADPALSSVQAETAAAAATKPPVRGEGVVENPPFVRSPGNSVQESQQNQGNNTSTTPTQQNQGNNTSTTPSPTGNPSGNNSTNTENPPSGANSGNQQLPGNGSREEIDESVGGMVSAGSVGGVVSVGGMVSAGSVGGVVSVGGMVSAGSVGGVVVLLGGVIGVLFSNGGVTGAVSPPRHQQIRLTPYHQRTIRRQQIRLTPRHQQIRLTPYRQRTIRRQQIRLTPRHQQIRLTPYRQRTIRHQQIRLTPRHQRTPRRQQIRLTPHRQRTPRHRQIRLTPYHQRTLRRLRHY</sequence>
<evidence type="ECO:0000313" key="4">
    <source>
        <dbReference type="Proteomes" id="UP000185984"/>
    </source>
</evidence>
<comment type="caution">
    <text evidence="3">The sequence shown here is derived from an EMBL/GenBank/DDBJ whole genome shotgun (WGS) entry which is preliminary data.</text>
</comment>
<evidence type="ECO:0000256" key="1">
    <source>
        <dbReference type="SAM" id="MobiDB-lite"/>
    </source>
</evidence>
<dbReference type="Pfam" id="PF04773">
    <property type="entry name" value="FecR"/>
    <property type="match status" value="1"/>
</dbReference>
<dbReference type="EMBL" id="MRCC01000018">
    <property type="protein sequence ID" value="OKH22905.1"/>
    <property type="molecule type" value="Genomic_DNA"/>
</dbReference>
<gene>
    <name evidence="3" type="ORF">NIES1031_19275</name>
</gene>
<feature type="compositionally biased region" description="Low complexity" evidence="1">
    <location>
        <begin position="240"/>
        <end position="287"/>
    </location>
</feature>
<dbReference type="InterPro" id="IPR006860">
    <property type="entry name" value="FecR"/>
</dbReference>
<proteinExistence type="predicted"/>
<keyword evidence="4" id="KW-1185">Reference proteome</keyword>
<feature type="compositionally biased region" description="Polar residues" evidence="1">
    <location>
        <begin position="288"/>
        <end position="297"/>
    </location>
</feature>
<dbReference type="AlphaFoldDB" id="A0A1U7HH78"/>
<protein>
    <recommendedName>
        <fullName evidence="2">FecR protein domain-containing protein</fullName>
    </recommendedName>
</protein>
<dbReference type="RefSeq" id="WP_073551096.1">
    <property type="nucleotide sequence ID" value="NZ_MRCC01000018.1"/>
</dbReference>
<feature type="region of interest" description="Disordered" evidence="1">
    <location>
        <begin position="189"/>
        <end position="305"/>
    </location>
</feature>
<dbReference type="STRING" id="247279.NIES1031_19275"/>
<evidence type="ECO:0000313" key="3">
    <source>
        <dbReference type="EMBL" id="OKH22905.1"/>
    </source>
</evidence>
<feature type="region of interest" description="Disordered" evidence="1">
    <location>
        <begin position="447"/>
        <end position="469"/>
    </location>
</feature>
<name>A0A1U7HH78_9CHRO</name>